<evidence type="ECO:0000313" key="2">
    <source>
        <dbReference type="Proteomes" id="UP001232163"/>
    </source>
</evidence>
<name>A0ABT9MF41_9DEIO</name>
<accession>A0ABT9MF41</accession>
<comment type="caution">
    <text evidence="1">The sequence shown here is derived from an EMBL/GenBank/DDBJ whole genome shotgun (WGS) entry which is preliminary data.</text>
</comment>
<dbReference type="Proteomes" id="UP001232163">
    <property type="component" value="Unassembled WGS sequence"/>
</dbReference>
<keyword evidence="2" id="KW-1185">Reference proteome</keyword>
<organism evidence="1 2">
    <name type="scientific">Deinococcus enclensis</name>
    <dbReference type="NCBI Taxonomy" id="1049582"/>
    <lineage>
        <taxon>Bacteria</taxon>
        <taxon>Thermotogati</taxon>
        <taxon>Deinococcota</taxon>
        <taxon>Deinococci</taxon>
        <taxon>Deinococcales</taxon>
        <taxon>Deinococcaceae</taxon>
        <taxon>Deinococcus</taxon>
    </lineage>
</organism>
<sequence>MDQATHQRKLALLHEPHMQALMTYREELGSKTGKVIPYFDPEDGGTRAELLLLLSHVDGDPGSTKAGSSFISVENEDQTAGNLRRVVTDLGLDRENLLIWNVVPWQDGDAKKEAGQGAMHLARLVQLLPDLRGIAVLSKEGAVVRAARDELAHGRRVEWVFTSSPAPRAFNRFGVQLTQDLGQLARRLSLV</sequence>
<dbReference type="EMBL" id="JAURUR010000009">
    <property type="protein sequence ID" value="MDP9765175.1"/>
    <property type="molecule type" value="Genomic_DNA"/>
</dbReference>
<reference evidence="1 2" key="1">
    <citation type="submission" date="2023-07" db="EMBL/GenBank/DDBJ databases">
        <title>Genomic Encyclopedia of Type Strains, Phase IV (KMG-IV): sequencing the most valuable type-strain genomes for metagenomic binning, comparative biology and taxonomic classification.</title>
        <authorList>
            <person name="Goeker M."/>
        </authorList>
    </citation>
    <scope>NUCLEOTIDE SEQUENCE [LARGE SCALE GENOMIC DNA]</scope>
    <source>
        <strain evidence="1 2">NIO-1023</strain>
    </source>
</reference>
<dbReference type="RefSeq" id="WP_307466804.1">
    <property type="nucleotide sequence ID" value="NZ_JAURUR010000009.1"/>
</dbReference>
<protein>
    <recommendedName>
        <fullName evidence="3">Uracil-DNA glycosylase</fullName>
    </recommendedName>
</protein>
<proteinExistence type="predicted"/>
<evidence type="ECO:0000313" key="1">
    <source>
        <dbReference type="EMBL" id="MDP9765175.1"/>
    </source>
</evidence>
<gene>
    <name evidence="1" type="ORF">QO006_002623</name>
</gene>
<evidence type="ECO:0008006" key="3">
    <source>
        <dbReference type="Google" id="ProtNLM"/>
    </source>
</evidence>